<evidence type="ECO:0000256" key="1">
    <source>
        <dbReference type="ARBA" id="ARBA00006432"/>
    </source>
</evidence>
<keyword evidence="4" id="KW-0547">Nucleotide-binding</keyword>
<evidence type="ECO:0000256" key="4">
    <source>
        <dbReference type="ARBA" id="ARBA00022741"/>
    </source>
</evidence>
<reference evidence="11" key="1">
    <citation type="submission" date="2013-04" db="EMBL/GenBank/DDBJ databases">
        <title>The genome sequencing project of 58 acetic acid bacteria.</title>
        <authorList>
            <person name="Okamoto-Kainuma A."/>
            <person name="Ishikawa M."/>
            <person name="Umino S."/>
            <person name="Koizumi Y."/>
            <person name="Shiwa Y."/>
            <person name="Yoshikawa H."/>
            <person name="Matsutani M."/>
            <person name="Matsushita K."/>
        </authorList>
    </citation>
    <scope>NUCLEOTIDE SEQUENCE</scope>
    <source>
        <strain evidence="11">DSM 15669</strain>
    </source>
</reference>
<evidence type="ECO:0000259" key="8">
    <source>
        <dbReference type="Pfam" id="PF00501"/>
    </source>
</evidence>
<dbReference type="InterPro" id="IPR045851">
    <property type="entry name" value="AMP-bd_C_sf"/>
</dbReference>
<dbReference type="Gene3D" id="3.40.50.12780">
    <property type="entry name" value="N-terminal domain of ligase-like"/>
    <property type="match status" value="1"/>
</dbReference>
<dbReference type="Pfam" id="PF16177">
    <property type="entry name" value="ACAS_N"/>
    <property type="match status" value="1"/>
</dbReference>
<evidence type="ECO:0000256" key="2">
    <source>
        <dbReference type="ARBA" id="ARBA00013275"/>
    </source>
</evidence>
<evidence type="ECO:0000256" key="6">
    <source>
        <dbReference type="ARBA" id="ARBA00022990"/>
    </source>
</evidence>
<feature type="domain" description="AMP-binding enzyme C-terminal" evidence="9">
    <location>
        <begin position="545"/>
        <end position="627"/>
    </location>
</feature>
<dbReference type="Pfam" id="PF13193">
    <property type="entry name" value="AMP-binding_C"/>
    <property type="match status" value="1"/>
</dbReference>
<feature type="domain" description="AMP-dependent synthetase/ligase" evidence="8">
    <location>
        <begin position="99"/>
        <end position="482"/>
    </location>
</feature>
<evidence type="ECO:0000313" key="12">
    <source>
        <dbReference type="Proteomes" id="UP001062901"/>
    </source>
</evidence>
<dbReference type="InterPro" id="IPR020845">
    <property type="entry name" value="AMP-binding_CS"/>
</dbReference>
<comment type="similarity">
    <text evidence="1">Belongs to the ATP-dependent AMP-binding enzyme family.</text>
</comment>
<dbReference type="PANTHER" id="PTHR24095:SF14">
    <property type="entry name" value="ACETYL-COENZYME A SYNTHETASE 1"/>
    <property type="match status" value="1"/>
</dbReference>
<keyword evidence="3" id="KW-0436">Ligase</keyword>
<evidence type="ECO:0000256" key="7">
    <source>
        <dbReference type="NCBIfam" id="TIGR02188"/>
    </source>
</evidence>
<name>A0ABQ0NZV0_9PROT</name>
<dbReference type="Proteomes" id="UP001062901">
    <property type="component" value="Unassembled WGS sequence"/>
</dbReference>
<sequence length="662" mass="73092">MSNERAQGLLLDRLINSPLQHASQSVFKDMTSYEALCKEAQKEPELFWSRLAQEHLQWDHPFSHVLDKSHAPFYRWFDDGALNASVNCLDRHLGTECEHKVAIHFETVDGKVTSVTYRTLYERVCQLANALKERGVEKGDRVLIYLPMGDEGVVAMLACARIGAIHVVVFAGFSAIALHERLQDTGAVAVITANVQCRSGRELPLKAGVDDAIALGGCEHVGTILVYERTATAWPRQEGRDFSYAELVSQQPTECAPVSVSAEHPLFILYTSGSTGKPKGVVHTTAGYLLWAKLTMLWSYDIQPSDVFWCTADIGWITGHTYVTYGPLAAGATQVIMEGVPLYPDASRVWKTIQRHAVTTFYTAPTLIRALIKAAAQEDVYAPESYDLSSLRLLSSVGEPIDATAWRWFYEHVGHGRCPYVDTFFQTETGGHVITPIPGVTPLVPGSCTLPLPGMDVVIVDEAGEPRPWGQGGLLVIASPWPAMARTLWRDDERYRQSYFPEELGGTLYLAGDGAVRDEDTGYFRITGRIDDVLNVSGHRLGTTEIESALSRLDHAVAEVAVVGQPDPSTGEAVCAFVVLKKSDYGEEVARQIAQELRQQVARDISPIAKPKFIRFGSNLPKTRSGKVMRRLLRSFAQGEKEAQDISTLEDPSVLDHFSVIY</sequence>
<gene>
    <name evidence="11" type="ORF">AA15669_1467</name>
</gene>
<comment type="caution">
    <text evidence="11">The sequence shown here is derived from an EMBL/GenBank/DDBJ whole genome shotgun (WGS) entry which is preliminary data.</text>
</comment>
<evidence type="ECO:0000313" key="11">
    <source>
        <dbReference type="EMBL" id="GBQ07645.1"/>
    </source>
</evidence>
<evidence type="ECO:0000259" key="10">
    <source>
        <dbReference type="Pfam" id="PF16177"/>
    </source>
</evidence>
<keyword evidence="12" id="KW-1185">Reference proteome</keyword>
<dbReference type="InterPro" id="IPR042099">
    <property type="entry name" value="ANL_N_sf"/>
</dbReference>
<feature type="domain" description="Acetyl-coenzyme A synthetase N-terminal" evidence="10">
    <location>
        <begin position="33"/>
        <end position="88"/>
    </location>
</feature>
<dbReference type="SUPFAM" id="SSF56801">
    <property type="entry name" value="Acetyl-CoA synthetase-like"/>
    <property type="match status" value="1"/>
</dbReference>
<protein>
    <recommendedName>
        <fullName evidence="2 7">Acetate--CoA ligase</fullName>
        <ecNumber evidence="2 7">6.2.1.1</ecNumber>
    </recommendedName>
</protein>
<evidence type="ECO:0000256" key="5">
    <source>
        <dbReference type="ARBA" id="ARBA00022840"/>
    </source>
</evidence>
<organism evidence="11 12">
    <name type="scientific">Saccharibacter floricola DSM 15669</name>
    <dbReference type="NCBI Taxonomy" id="1123227"/>
    <lineage>
        <taxon>Bacteria</taxon>
        <taxon>Pseudomonadati</taxon>
        <taxon>Pseudomonadota</taxon>
        <taxon>Alphaproteobacteria</taxon>
        <taxon>Acetobacterales</taxon>
        <taxon>Acetobacteraceae</taxon>
        <taxon>Saccharibacter</taxon>
    </lineage>
</organism>
<dbReference type="RefSeq" id="WP_018979283.1">
    <property type="nucleotide sequence ID" value="NZ_BAQD01000043.1"/>
</dbReference>
<evidence type="ECO:0000256" key="3">
    <source>
        <dbReference type="ARBA" id="ARBA00022598"/>
    </source>
</evidence>
<dbReference type="PROSITE" id="PS00455">
    <property type="entry name" value="AMP_BINDING"/>
    <property type="match status" value="1"/>
</dbReference>
<dbReference type="Gene3D" id="3.30.300.30">
    <property type="match status" value="1"/>
</dbReference>
<dbReference type="NCBIfam" id="NF001208">
    <property type="entry name" value="PRK00174.1"/>
    <property type="match status" value="1"/>
</dbReference>
<dbReference type="PANTHER" id="PTHR24095">
    <property type="entry name" value="ACETYL-COENZYME A SYNTHETASE"/>
    <property type="match status" value="1"/>
</dbReference>
<dbReference type="InterPro" id="IPR011904">
    <property type="entry name" value="Ac_CoA_lig"/>
</dbReference>
<dbReference type="InterPro" id="IPR025110">
    <property type="entry name" value="AMP-bd_C"/>
</dbReference>
<evidence type="ECO:0000259" key="9">
    <source>
        <dbReference type="Pfam" id="PF13193"/>
    </source>
</evidence>
<keyword evidence="5" id="KW-0067">ATP-binding</keyword>
<proteinExistence type="inferred from homology"/>
<dbReference type="InterPro" id="IPR000873">
    <property type="entry name" value="AMP-dep_synth/lig_dom"/>
</dbReference>
<dbReference type="Pfam" id="PF00501">
    <property type="entry name" value="AMP-binding"/>
    <property type="match status" value="1"/>
</dbReference>
<dbReference type="InterPro" id="IPR032387">
    <property type="entry name" value="ACAS_N"/>
</dbReference>
<keyword evidence="6" id="KW-0007">Acetylation</keyword>
<dbReference type="EC" id="6.2.1.1" evidence="2 7"/>
<dbReference type="EMBL" id="BAQD01000043">
    <property type="protein sequence ID" value="GBQ07645.1"/>
    <property type="molecule type" value="Genomic_DNA"/>
</dbReference>
<dbReference type="NCBIfam" id="TIGR02188">
    <property type="entry name" value="Ac_CoA_lig_AcsA"/>
    <property type="match status" value="1"/>
</dbReference>
<accession>A0ABQ0NZV0</accession>